<keyword evidence="12" id="KW-1185">Reference proteome</keyword>
<dbReference type="Proteomes" id="UP001275932">
    <property type="component" value="Unassembled WGS sequence"/>
</dbReference>
<evidence type="ECO:0000256" key="1">
    <source>
        <dbReference type="ARBA" id="ARBA00000012"/>
    </source>
</evidence>
<dbReference type="PANTHER" id="PTHR20941:SF1">
    <property type="entry name" value="FOLIC ACID SYNTHESIS PROTEIN FOL1"/>
    <property type="match status" value="1"/>
</dbReference>
<evidence type="ECO:0000256" key="6">
    <source>
        <dbReference type="ARBA" id="ARBA00022723"/>
    </source>
</evidence>
<comment type="caution">
    <text evidence="11">The sequence shown here is derived from an EMBL/GenBank/DDBJ whole genome shotgun (WGS) entry which is preliminary data.</text>
</comment>
<evidence type="ECO:0000256" key="7">
    <source>
        <dbReference type="ARBA" id="ARBA00022842"/>
    </source>
</evidence>
<evidence type="ECO:0000259" key="10">
    <source>
        <dbReference type="PROSITE" id="PS50972"/>
    </source>
</evidence>
<gene>
    <name evidence="11" type="primary">folP</name>
    <name evidence="11" type="ORF">MOX91_05365</name>
</gene>
<comment type="cofactor">
    <cofactor evidence="2 9">
        <name>Mg(2+)</name>
        <dbReference type="ChEBI" id="CHEBI:18420"/>
    </cofactor>
</comment>
<comment type="pathway">
    <text evidence="3 9">Cofactor biosynthesis; tetrahydrofolate biosynthesis; 7,8-dihydrofolate from 2-amino-4-hydroxy-6-hydroxymethyl-7,8-dihydropteridine diphosphate and 4-aminobenzoate: step 1/2.</text>
</comment>
<dbReference type="NCBIfam" id="TIGR01496">
    <property type="entry name" value="DHPS"/>
    <property type="match status" value="1"/>
</dbReference>
<sequence>MQNKNLQIMGILNLTPDSFSDGGKFNSVENALKRVEEMVSEGVDIVDVGAESTRPGSVEITAEEELSRLEEPLSQIRKSFPKIKISVDTYKGEVAKRALELGANIINDVWGGMWGAYFGGERFSTCDVASDYSCPIILMHNRPDYAEPIKNLKAEIFADFEKILENARACGVPYKNIILDGGIGFAKTSEQNLELLKNYGALRKFGFPLLLGLSRKRMVKNVFGENFEDGTLAFNCYSMARGSADIFRTHEVGKHKLFARGIGALNLQNEW</sequence>
<dbReference type="PROSITE" id="PS00792">
    <property type="entry name" value="DHPS_1"/>
    <property type="match status" value="1"/>
</dbReference>
<dbReference type="EMBL" id="JALBUT010000005">
    <property type="protein sequence ID" value="MDX8415608.1"/>
    <property type="molecule type" value="Genomic_DNA"/>
</dbReference>
<keyword evidence="7 9" id="KW-0460">Magnesium</keyword>
<protein>
    <recommendedName>
        <fullName evidence="4 9">Dihydropteroate synthase</fullName>
        <shortName evidence="9">DHPS</shortName>
        <ecNumber evidence="4 9">2.5.1.15</ecNumber>
    </recommendedName>
    <alternativeName>
        <fullName evidence="9">Dihydropteroate pyrophosphorylase</fullName>
    </alternativeName>
</protein>
<dbReference type="CDD" id="cd00739">
    <property type="entry name" value="DHPS"/>
    <property type="match status" value="1"/>
</dbReference>
<name>A0ABU4WGC8_9BACT</name>
<evidence type="ECO:0000256" key="4">
    <source>
        <dbReference type="ARBA" id="ARBA00012458"/>
    </source>
</evidence>
<evidence type="ECO:0000256" key="9">
    <source>
        <dbReference type="RuleBase" id="RU361205"/>
    </source>
</evidence>
<evidence type="ECO:0000256" key="8">
    <source>
        <dbReference type="ARBA" id="ARBA00022909"/>
    </source>
</evidence>
<feature type="domain" description="Pterin-binding" evidence="10">
    <location>
        <begin position="6"/>
        <end position="260"/>
    </location>
</feature>
<evidence type="ECO:0000256" key="3">
    <source>
        <dbReference type="ARBA" id="ARBA00004763"/>
    </source>
</evidence>
<organism evidence="11 12">
    <name type="scientific">Intestinicryptomonas porci</name>
    <dbReference type="NCBI Taxonomy" id="2926320"/>
    <lineage>
        <taxon>Bacteria</taxon>
        <taxon>Pseudomonadati</taxon>
        <taxon>Verrucomicrobiota</taxon>
        <taxon>Opitutia</taxon>
        <taxon>Opitutales</taxon>
        <taxon>Intestinicryptomonaceae</taxon>
        <taxon>Intestinicryptomonas</taxon>
    </lineage>
</organism>
<evidence type="ECO:0000256" key="2">
    <source>
        <dbReference type="ARBA" id="ARBA00001946"/>
    </source>
</evidence>
<dbReference type="Pfam" id="PF00809">
    <property type="entry name" value="Pterin_bind"/>
    <property type="match status" value="1"/>
</dbReference>
<accession>A0ABU4WGC8</accession>
<dbReference type="EC" id="2.5.1.15" evidence="4 9"/>
<dbReference type="InterPro" id="IPR000489">
    <property type="entry name" value="Pterin-binding_dom"/>
</dbReference>
<dbReference type="PROSITE" id="PS00793">
    <property type="entry name" value="DHPS_2"/>
    <property type="match status" value="1"/>
</dbReference>
<comment type="catalytic activity">
    <reaction evidence="1">
        <text>(7,8-dihydropterin-6-yl)methyl diphosphate + 4-aminobenzoate = 7,8-dihydropteroate + diphosphate</text>
        <dbReference type="Rhea" id="RHEA:19949"/>
        <dbReference type="ChEBI" id="CHEBI:17836"/>
        <dbReference type="ChEBI" id="CHEBI:17839"/>
        <dbReference type="ChEBI" id="CHEBI:33019"/>
        <dbReference type="ChEBI" id="CHEBI:72950"/>
        <dbReference type="EC" id="2.5.1.15"/>
    </reaction>
</comment>
<evidence type="ECO:0000313" key="12">
    <source>
        <dbReference type="Proteomes" id="UP001275932"/>
    </source>
</evidence>
<evidence type="ECO:0000256" key="5">
    <source>
        <dbReference type="ARBA" id="ARBA00022679"/>
    </source>
</evidence>
<dbReference type="PANTHER" id="PTHR20941">
    <property type="entry name" value="FOLATE SYNTHESIS PROTEINS"/>
    <property type="match status" value="1"/>
</dbReference>
<proteinExistence type="inferred from homology"/>
<dbReference type="InterPro" id="IPR006390">
    <property type="entry name" value="DHP_synth_dom"/>
</dbReference>
<dbReference type="PROSITE" id="PS50972">
    <property type="entry name" value="PTERIN_BINDING"/>
    <property type="match status" value="1"/>
</dbReference>
<dbReference type="InterPro" id="IPR045031">
    <property type="entry name" value="DHP_synth-like"/>
</dbReference>
<comment type="similarity">
    <text evidence="9">Belongs to the DHPS family.</text>
</comment>
<reference evidence="11 12" key="1">
    <citation type="submission" date="2022-03" db="EMBL/GenBank/DDBJ databases">
        <title>Novel taxa within the pig intestine.</title>
        <authorList>
            <person name="Wylensek D."/>
            <person name="Bishof K."/>
            <person name="Afrizal A."/>
            <person name="Clavel T."/>
        </authorList>
    </citation>
    <scope>NUCLEOTIDE SEQUENCE [LARGE SCALE GENOMIC DNA]</scope>
    <source>
        <strain evidence="11 12">CLA-KB-P66</strain>
    </source>
</reference>
<dbReference type="Gene3D" id="3.20.20.20">
    <property type="entry name" value="Dihydropteroate synthase-like"/>
    <property type="match status" value="1"/>
</dbReference>
<keyword evidence="6 9" id="KW-0479">Metal-binding</keyword>
<comment type="function">
    <text evidence="9">Catalyzes the condensation of para-aminobenzoate (pABA) with 6-hydroxymethyl-7,8-dihydropterin diphosphate (DHPt-PP) to form 7,8-dihydropteroate (H2Pte), the immediate precursor of folate derivatives.</text>
</comment>
<dbReference type="GO" id="GO:0004156">
    <property type="term" value="F:dihydropteroate synthase activity"/>
    <property type="evidence" value="ECO:0007669"/>
    <property type="project" value="UniProtKB-EC"/>
</dbReference>
<keyword evidence="8 9" id="KW-0289">Folate biosynthesis</keyword>
<evidence type="ECO:0000313" key="11">
    <source>
        <dbReference type="EMBL" id="MDX8415608.1"/>
    </source>
</evidence>
<keyword evidence="5 9" id="KW-0808">Transferase</keyword>
<dbReference type="InterPro" id="IPR011005">
    <property type="entry name" value="Dihydropteroate_synth-like_sf"/>
</dbReference>
<dbReference type="SUPFAM" id="SSF51717">
    <property type="entry name" value="Dihydropteroate synthetase-like"/>
    <property type="match status" value="1"/>
</dbReference>